<dbReference type="PANTHER" id="PTHR20974">
    <property type="entry name" value="UPF0585 PROTEIN CG18661"/>
    <property type="match status" value="1"/>
</dbReference>
<dbReference type="InterPro" id="IPR029063">
    <property type="entry name" value="SAM-dependent_MTases_sf"/>
</dbReference>
<comment type="caution">
    <text evidence="2">The sequence shown here is derived from an EMBL/GenBank/DDBJ whole genome shotgun (WGS) entry which is preliminary data.</text>
</comment>
<dbReference type="AlphaFoldDB" id="A0A4Z0LZW1"/>
<dbReference type="PANTHER" id="PTHR20974:SF0">
    <property type="entry name" value="UPF0585 PROTEIN CG18661"/>
    <property type="match status" value="1"/>
</dbReference>
<dbReference type="EMBL" id="SRLE01000009">
    <property type="protein sequence ID" value="TGD72760.1"/>
    <property type="molecule type" value="Genomic_DNA"/>
</dbReference>
<protein>
    <submittedName>
        <fullName evidence="2">DUF938 domain-containing protein</fullName>
    </submittedName>
</protein>
<feature type="region of interest" description="Disordered" evidence="1">
    <location>
        <begin position="1"/>
        <end position="21"/>
    </location>
</feature>
<dbReference type="Gene3D" id="3.40.50.150">
    <property type="entry name" value="Vaccinia Virus protein VP39"/>
    <property type="match status" value="1"/>
</dbReference>
<evidence type="ECO:0000313" key="2">
    <source>
        <dbReference type="EMBL" id="TGD72760.1"/>
    </source>
</evidence>
<evidence type="ECO:0000313" key="3">
    <source>
        <dbReference type="Proteomes" id="UP000298050"/>
    </source>
</evidence>
<keyword evidence="3" id="KW-1185">Reference proteome</keyword>
<name>A0A4Z0LZW1_9GAMM</name>
<dbReference type="InterPro" id="IPR010342">
    <property type="entry name" value="DUF938"/>
</dbReference>
<dbReference type="OrthoDB" id="5563826at2"/>
<sequence length="226" mass="24812">MATATTARSPAPANGCSPATPHRGPELVDALPFSLSCENNKQPILDVLARVFADRREVLEIASGTGQHATWFAQQLPHLRWRPTEMPDNLATLLPRCNHYAGDNLAPPTVLDVSARPWPPQVPHALFSANSLHIMPWASVEDLFAELSERAEADTVLAVYGPFNYGGEYTSESNARFDQWLAARSPFSAIRDFEKVDALAQAAGFELAQDNAMPANNRLLVWRKPA</sequence>
<gene>
    <name evidence="2" type="ORF">E4634_14690</name>
</gene>
<dbReference type="SUPFAM" id="SSF53335">
    <property type="entry name" value="S-adenosyl-L-methionine-dependent methyltransferases"/>
    <property type="match status" value="1"/>
</dbReference>
<accession>A0A4Z0LZW1</accession>
<dbReference type="Pfam" id="PF06080">
    <property type="entry name" value="DUF938"/>
    <property type="match status" value="1"/>
</dbReference>
<proteinExistence type="predicted"/>
<reference evidence="2 3" key="1">
    <citation type="submission" date="2019-04" db="EMBL/GenBank/DDBJ databases">
        <title>Taxonomy of novel Haliea sp. from mangrove soil of West Coast of India.</title>
        <authorList>
            <person name="Verma A."/>
            <person name="Kumar P."/>
            <person name="Krishnamurthi S."/>
        </authorList>
    </citation>
    <scope>NUCLEOTIDE SEQUENCE [LARGE SCALE GENOMIC DNA]</scope>
    <source>
        <strain evidence="2 3">SAOS-164</strain>
    </source>
</reference>
<dbReference type="Proteomes" id="UP000298050">
    <property type="component" value="Unassembled WGS sequence"/>
</dbReference>
<organism evidence="2 3">
    <name type="scientific">Mangrovimicrobium sediminis</name>
    <dbReference type="NCBI Taxonomy" id="2562682"/>
    <lineage>
        <taxon>Bacteria</taxon>
        <taxon>Pseudomonadati</taxon>
        <taxon>Pseudomonadota</taxon>
        <taxon>Gammaproteobacteria</taxon>
        <taxon>Cellvibrionales</taxon>
        <taxon>Halieaceae</taxon>
        <taxon>Mangrovimicrobium</taxon>
    </lineage>
</organism>
<evidence type="ECO:0000256" key="1">
    <source>
        <dbReference type="SAM" id="MobiDB-lite"/>
    </source>
</evidence>